<gene>
    <name evidence="3" type="ORF">AMOR_39830</name>
</gene>
<evidence type="ECO:0000313" key="4">
    <source>
        <dbReference type="Proteomes" id="UP001162891"/>
    </source>
</evidence>
<feature type="domain" description="NrS-1 polymerase-like helicase" evidence="2">
    <location>
        <begin position="409"/>
        <end position="517"/>
    </location>
</feature>
<dbReference type="InterPro" id="IPR027417">
    <property type="entry name" value="P-loop_NTPase"/>
</dbReference>
<dbReference type="InterPro" id="IPR045455">
    <property type="entry name" value="NrS-1_pol-like_helicase"/>
</dbReference>
<name>A0ABN6MYY9_9BACT</name>
<dbReference type="Proteomes" id="UP001162891">
    <property type="component" value="Chromosome"/>
</dbReference>
<reference evidence="4" key="1">
    <citation type="journal article" date="2022" name="Int. J. Syst. Evol. Microbiol.">
        <title>Anaeromyxobacter oryzae sp. nov., Anaeromyxobacter diazotrophicus sp. nov. and Anaeromyxobacter paludicola sp. nov., isolated from paddy soils.</title>
        <authorList>
            <person name="Itoh H."/>
            <person name="Xu Z."/>
            <person name="Mise K."/>
            <person name="Masuda Y."/>
            <person name="Ushijima N."/>
            <person name="Hayakawa C."/>
            <person name="Shiratori Y."/>
            <person name="Senoo K."/>
        </authorList>
    </citation>
    <scope>NUCLEOTIDE SEQUENCE [LARGE SCALE GENOMIC DNA]</scope>
    <source>
        <strain evidence="4">Red232</strain>
    </source>
</reference>
<feature type="domain" description="DUF3854" evidence="1">
    <location>
        <begin position="114"/>
        <end position="235"/>
    </location>
</feature>
<sequence length="687" mass="76880">MTASSTIVRAQPDLQTLARKKWESSGLAEKHAKRMRLRAMTGQQVADKGITPAMAGLLIPYFDEHGTPTKFCRVRFLDEARTGFLAQATKPQRFAQPAGTLNEVYMPPLLDGPWAEVLTDPNVDLIITEGEFKAACACAHGLPTLGLGGVDVWRSKSRGLHMLPTLAHAEWANRRVTIIYDSDLATNPDVLRAQNQLARALLDRGARVRVATVTPAEGGGKQGLDDLIVAHGPEAVAALVESATAPDEALALHEMNADVVYVFDPGVIVVQRKRKVISPDAFATHAYANRRFERHLGEVNGVAKTKEVSTARAWLEWGHRNEFDRLIYAPGQPLAIERIGHRGESERCFNMWQGWGVEPRAGDVRPWHRLLDHVFTGASREHRVWFERWCAYPMQHPGTKLFTSVLFWGVVQGIGKSFTGDLLRDVYGKGTNAILVNTDTLESAFNGLLANRQFVHGDEITGNNNRKHADKLKNVVVQEQMTVNEKFVPAYEIDTCANYFFTSNHPDAFFLEDADRRFFIHEVTAGKLPSEFVQDLRAWRFGGGPAALFQYLLNLDLGDFDPRAAAPMTAAKLEMVRDSKSDVGRWVQDLRIADDAEEPSALTNSCDLLTSTEVLNAYDPMDSGRVTEGRIGIELKKARFERRFLRIGERTERLWAVRNRKKWAAASDREWVAHRKAALTAKPKRKF</sequence>
<dbReference type="EMBL" id="AP025591">
    <property type="protein sequence ID" value="BDG04987.1"/>
    <property type="molecule type" value="Genomic_DNA"/>
</dbReference>
<dbReference type="RefSeq" id="WP_248353509.1">
    <property type="nucleotide sequence ID" value="NZ_AP025591.1"/>
</dbReference>
<dbReference type="InterPro" id="IPR024385">
    <property type="entry name" value="DUF3854"/>
</dbReference>
<evidence type="ECO:0000313" key="3">
    <source>
        <dbReference type="EMBL" id="BDG04987.1"/>
    </source>
</evidence>
<evidence type="ECO:0008006" key="5">
    <source>
        <dbReference type="Google" id="ProtNLM"/>
    </source>
</evidence>
<accession>A0ABN6MYY9</accession>
<protein>
    <recommendedName>
        <fullName evidence="5">DUF3854 domain-containing protein</fullName>
    </recommendedName>
</protein>
<dbReference type="Gene3D" id="3.40.1360.10">
    <property type="match status" value="1"/>
</dbReference>
<dbReference type="Pfam" id="PF12965">
    <property type="entry name" value="DUF3854"/>
    <property type="match status" value="1"/>
</dbReference>
<dbReference type="CDD" id="cd01029">
    <property type="entry name" value="TOPRIM_primases"/>
    <property type="match status" value="1"/>
</dbReference>
<proteinExistence type="predicted"/>
<organism evidence="3 4">
    <name type="scientific">Anaeromyxobacter oryzae</name>
    <dbReference type="NCBI Taxonomy" id="2918170"/>
    <lineage>
        <taxon>Bacteria</taxon>
        <taxon>Pseudomonadati</taxon>
        <taxon>Myxococcota</taxon>
        <taxon>Myxococcia</taxon>
        <taxon>Myxococcales</taxon>
        <taxon>Cystobacterineae</taxon>
        <taxon>Anaeromyxobacteraceae</taxon>
        <taxon>Anaeromyxobacter</taxon>
    </lineage>
</organism>
<keyword evidence="4" id="KW-1185">Reference proteome</keyword>
<dbReference type="Gene3D" id="3.40.50.300">
    <property type="entry name" value="P-loop containing nucleotide triphosphate hydrolases"/>
    <property type="match status" value="1"/>
</dbReference>
<dbReference type="InterPro" id="IPR034154">
    <property type="entry name" value="TOPRIM_DnaG/twinkle"/>
</dbReference>
<dbReference type="Pfam" id="PF19263">
    <property type="entry name" value="DUF5906"/>
    <property type="match status" value="1"/>
</dbReference>
<evidence type="ECO:0000259" key="2">
    <source>
        <dbReference type="Pfam" id="PF19263"/>
    </source>
</evidence>
<evidence type="ECO:0000259" key="1">
    <source>
        <dbReference type="Pfam" id="PF12965"/>
    </source>
</evidence>